<keyword evidence="1" id="KW-1133">Transmembrane helix</keyword>
<name>A0A4P9Z9H1_9ASCO</name>
<evidence type="ECO:0000259" key="2">
    <source>
        <dbReference type="PROSITE" id="PS50076"/>
    </source>
</evidence>
<sequence length="319" mass="36412">MWRRTYATAHNPISHKSSLLHPWPTALKPTPHEIFGISPNDSYRNNAVRAHVRATYKKFVKLYHPDLASGNDVVDNAGRLLLAELKRWRFDAIRLAYDSLCNPQTAAPMPRYRQGFHARPSELKSATHGARYDYAFRKARDLHSSTFHNEAFWQAASWEEFYKMKYNREPPTMEQIEENKWKILKWVGAFVAVYLVLQMMLAMEKANEFKRQTRLMNMLAAGHLSDSYANHGLDLTQLGRIKRFLVQRSLSLPEEVRLADNKDMLIKYAQGAYPAENPNNLPAFSRGLSSNNLSTSSLSANAVSAHDLHTPSATGPNNK</sequence>
<dbReference type="Gene3D" id="1.10.287.110">
    <property type="entry name" value="DnaJ domain"/>
    <property type="match status" value="1"/>
</dbReference>
<keyword evidence="4" id="KW-1185">Reference proteome</keyword>
<accession>A0A4P9Z9H1</accession>
<evidence type="ECO:0000313" key="4">
    <source>
        <dbReference type="Proteomes" id="UP000268321"/>
    </source>
</evidence>
<dbReference type="PROSITE" id="PS50076">
    <property type="entry name" value="DNAJ_2"/>
    <property type="match status" value="1"/>
</dbReference>
<organism evidence="3 4">
    <name type="scientific">Metschnikowia bicuspidata</name>
    <dbReference type="NCBI Taxonomy" id="27322"/>
    <lineage>
        <taxon>Eukaryota</taxon>
        <taxon>Fungi</taxon>
        <taxon>Dikarya</taxon>
        <taxon>Ascomycota</taxon>
        <taxon>Saccharomycotina</taxon>
        <taxon>Pichiomycetes</taxon>
        <taxon>Metschnikowiaceae</taxon>
        <taxon>Metschnikowia</taxon>
    </lineage>
</organism>
<proteinExistence type="predicted"/>
<keyword evidence="1" id="KW-0812">Transmembrane</keyword>
<dbReference type="AlphaFoldDB" id="A0A4P9Z9H1"/>
<dbReference type="InterPro" id="IPR036869">
    <property type="entry name" value="J_dom_sf"/>
</dbReference>
<dbReference type="InterPro" id="IPR001623">
    <property type="entry name" value="DnaJ_domain"/>
</dbReference>
<dbReference type="Proteomes" id="UP000268321">
    <property type="component" value="Unassembled WGS sequence"/>
</dbReference>
<evidence type="ECO:0000256" key="1">
    <source>
        <dbReference type="SAM" id="Phobius"/>
    </source>
</evidence>
<keyword evidence="1" id="KW-0472">Membrane</keyword>
<protein>
    <recommendedName>
        <fullName evidence="2">J domain-containing protein</fullName>
    </recommendedName>
</protein>
<reference evidence="4" key="1">
    <citation type="journal article" date="2018" name="Nat. Microbiol.">
        <title>Leveraging single-cell genomics to expand the fungal tree of life.</title>
        <authorList>
            <person name="Ahrendt S.R."/>
            <person name="Quandt C.A."/>
            <person name="Ciobanu D."/>
            <person name="Clum A."/>
            <person name="Salamov A."/>
            <person name="Andreopoulos B."/>
            <person name="Cheng J.F."/>
            <person name="Woyke T."/>
            <person name="Pelin A."/>
            <person name="Henrissat B."/>
            <person name="Reynolds N.K."/>
            <person name="Benny G.L."/>
            <person name="Smith M.E."/>
            <person name="James T.Y."/>
            <person name="Grigoriev I.V."/>
        </authorList>
    </citation>
    <scope>NUCLEOTIDE SEQUENCE [LARGE SCALE GENOMIC DNA]</scope>
    <source>
        <strain evidence="4">Baker2002</strain>
    </source>
</reference>
<dbReference type="EMBL" id="ML004898">
    <property type="protein sequence ID" value="RKP28420.1"/>
    <property type="molecule type" value="Genomic_DNA"/>
</dbReference>
<feature type="domain" description="J" evidence="2">
    <location>
        <begin position="30"/>
        <end position="113"/>
    </location>
</feature>
<feature type="transmembrane region" description="Helical" evidence="1">
    <location>
        <begin position="183"/>
        <end position="202"/>
    </location>
</feature>
<gene>
    <name evidence="3" type="ORF">METBISCDRAFT_25018</name>
</gene>
<dbReference type="OrthoDB" id="445556at2759"/>
<dbReference type="SUPFAM" id="SSF46565">
    <property type="entry name" value="Chaperone J-domain"/>
    <property type="match status" value="1"/>
</dbReference>
<evidence type="ECO:0000313" key="3">
    <source>
        <dbReference type="EMBL" id="RKP28420.1"/>
    </source>
</evidence>